<feature type="transmembrane region" description="Helical" evidence="1">
    <location>
        <begin position="71"/>
        <end position="91"/>
    </location>
</feature>
<keyword evidence="1" id="KW-1133">Transmembrane helix</keyword>
<comment type="caution">
    <text evidence="2">The sequence shown here is derived from an EMBL/GenBank/DDBJ whole genome shotgun (WGS) entry which is preliminary data.</text>
</comment>
<dbReference type="EMBL" id="NQVN01000011">
    <property type="protein sequence ID" value="PIO98237.1"/>
    <property type="molecule type" value="Genomic_DNA"/>
</dbReference>
<accession>A0A2G9WU47</accession>
<keyword evidence="1" id="KW-0812">Transmembrane</keyword>
<evidence type="ECO:0000256" key="1">
    <source>
        <dbReference type="SAM" id="Phobius"/>
    </source>
</evidence>
<dbReference type="Proteomes" id="UP000231070">
    <property type="component" value="Unassembled WGS sequence"/>
</dbReference>
<gene>
    <name evidence="2" type="ORF">CJ014_16415</name>
</gene>
<dbReference type="OrthoDB" id="5339490at2"/>
<evidence type="ECO:0008006" key="4">
    <source>
        <dbReference type="Google" id="ProtNLM"/>
    </source>
</evidence>
<evidence type="ECO:0000313" key="3">
    <source>
        <dbReference type="Proteomes" id="UP000231070"/>
    </source>
</evidence>
<name>A0A2G9WU47_9HYPH</name>
<feature type="transmembrane region" description="Helical" evidence="1">
    <location>
        <begin position="7"/>
        <end position="31"/>
    </location>
</feature>
<feature type="transmembrane region" description="Helical" evidence="1">
    <location>
        <begin position="37"/>
        <end position="59"/>
    </location>
</feature>
<dbReference type="AlphaFoldDB" id="A0A2G9WU47"/>
<keyword evidence="1" id="KW-0472">Membrane</keyword>
<proteinExistence type="predicted"/>
<sequence>MSAKETLFRYATPLTTWLFLISLVSGVALFFHVGNRYFHAMHEILSMALIVPFGLHVWRNWRTLMGYFRRSAMWISTAVCLAAAVAFAYAGAGEGRGGGNPRMAAFGALNNASVTALAALARTDEATVTGRLKAIGVEVTSAEDTVAGLARASGRDGFELLNAALAPAQAGGRPAP</sequence>
<protein>
    <recommendedName>
        <fullName evidence="4">DUF4405 domain-containing protein</fullName>
    </recommendedName>
</protein>
<keyword evidence="3" id="KW-1185">Reference proteome</keyword>
<evidence type="ECO:0000313" key="2">
    <source>
        <dbReference type="EMBL" id="PIO98237.1"/>
    </source>
</evidence>
<reference evidence="2 3" key="1">
    <citation type="submission" date="2017-08" db="EMBL/GenBank/DDBJ databases">
        <title>Pleomorphomonas carboxidotrophicus sp. nov., a new mesophilic hydrogenogenic carboxidotroph.</title>
        <authorList>
            <person name="Esquivel-Elizondo S."/>
            <person name="Krajmalnik-Brown R."/>
            <person name="Maldonado J."/>
        </authorList>
    </citation>
    <scope>NUCLEOTIDE SEQUENCE [LARGE SCALE GENOMIC DNA]</scope>
    <source>
        <strain evidence="2 3">SVCO-16</strain>
    </source>
</reference>
<dbReference type="RefSeq" id="WP_100081569.1">
    <property type="nucleotide sequence ID" value="NZ_NQVN01000011.1"/>
</dbReference>
<organism evidence="2 3">
    <name type="scientific">Pleomorphomonas carboxyditropha</name>
    <dbReference type="NCBI Taxonomy" id="2023338"/>
    <lineage>
        <taxon>Bacteria</taxon>
        <taxon>Pseudomonadati</taxon>
        <taxon>Pseudomonadota</taxon>
        <taxon>Alphaproteobacteria</taxon>
        <taxon>Hyphomicrobiales</taxon>
        <taxon>Pleomorphomonadaceae</taxon>
        <taxon>Pleomorphomonas</taxon>
    </lineage>
</organism>